<comment type="caution">
    <text evidence="11">The sequence shown here is derived from an EMBL/GenBank/DDBJ whole genome shotgun (WGS) entry which is preliminary data.</text>
</comment>
<dbReference type="GO" id="GO:0005524">
    <property type="term" value="F:ATP binding"/>
    <property type="evidence" value="ECO:0007669"/>
    <property type="project" value="UniProtKB-UniRule"/>
</dbReference>
<keyword evidence="3" id="KW-0808">Transferase</keyword>
<sequence>MTADAGAQRLVAGRYTVNGMLGRGGMGVVWRATDQVLGRPVALKEVTFPAHLTDDEREALRNRTLREARAAARLVHPCVTTLYDVVEEDGRPWLVMEHVESRSLQEIVQREGPLPWRAVARIGLDVLDALEAAHAAGIVHRDVKPANVLVGRDCAAHLTDFGIAIATGGPSITTSGAIIGSPSYMAPERARGEEPGPAVDLWSLGATLYTAVEGRLAFDRPESMATLLAVVSEDPAPTELAGPLAPVLEGLLTKDAAARWDVPRARAALRAVLEGAGPGPEWNPHAQRSGDGPEDGPGDDGNAGSRPTLGGQVERFDIDDLRALASVIHGVARDARDQARYLADRRKERKERKELEEKHRKRGSRPVRAAAARPAAPPAAAPVAPSPAPPVAAPAAPPSRRRPAAPVQRRRFKRRWVVVPVLLAVLAVLAALAGAVALLAAAFGVW</sequence>
<evidence type="ECO:0000256" key="8">
    <source>
        <dbReference type="SAM" id="MobiDB-lite"/>
    </source>
</evidence>
<feature type="domain" description="Protein kinase" evidence="10">
    <location>
        <begin position="15"/>
        <end position="273"/>
    </location>
</feature>
<evidence type="ECO:0000256" key="1">
    <source>
        <dbReference type="ARBA" id="ARBA00012513"/>
    </source>
</evidence>
<dbReference type="EC" id="2.7.11.1" evidence="1"/>
<feature type="compositionally biased region" description="Basic and acidic residues" evidence="8">
    <location>
        <begin position="345"/>
        <end position="358"/>
    </location>
</feature>
<dbReference type="PROSITE" id="PS00108">
    <property type="entry name" value="PROTEIN_KINASE_ST"/>
    <property type="match status" value="1"/>
</dbReference>
<keyword evidence="9" id="KW-1133">Transmembrane helix</keyword>
<dbReference type="Gene3D" id="1.10.510.10">
    <property type="entry name" value="Transferase(Phosphotransferase) domain 1"/>
    <property type="match status" value="1"/>
</dbReference>
<protein>
    <recommendedName>
        <fullName evidence="1">non-specific serine/threonine protein kinase</fullName>
        <ecNumber evidence="1">2.7.11.1</ecNumber>
    </recommendedName>
</protein>
<dbReference type="SUPFAM" id="SSF56112">
    <property type="entry name" value="Protein kinase-like (PK-like)"/>
    <property type="match status" value="1"/>
</dbReference>
<dbReference type="Gene3D" id="3.30.200.20">
    <property type="entry name" value="Phosphorylase Kinase, domain 1"/>
    <property type="match status" value="1"/>
</dbReference>
<evidence type="ECO:0000256" key="5">
    <source>
        <dbReference type="ARBA" id="ARBA00022777"/>
    </source>
</evidence>
<dbReference type="CDD" id="cd14014">
    <property type="entry name" value="STKc_PknB_like"/>
    <property type="match status" value="1"/>
</dbReference>
<evidence type="ECO:0000256" key="3">
    <source>
        <dbReference type="ARBA" id="ARBA00022679"/>
    </source>
</evidence>
<dbReference type="Proteomes" id="UP000471126">
    <property type="component" value="Unassembled WGS sequence"/>
</dbReference>
<evidence type="ECO:0000313" key="12">
    <source>
        <dbReference type="Proteomes" id="UP000471126"/>
    </source>
</evidence>
<evidence type="ECO:0000256" key="7">
    <source>
        <dbReference type="PROSITE-ProRule" id="PRU10141"/>
    </source>
</evidence>
<feature type="binding site" evidence="7">
    <location>
        <position position="44"/>
    </location>
    <ligand>
        <name>ATP</name>
        <dbReference type="ChEBI" id="CHEBI:30616"/>
    </ligand>
</feature>
<dbReference type="InterPro" id="IPR011009">
    <property type="entry name" value="Kinase-like_dom_sf"/>
</dbReference>
<dbReference type="AlphaFoldDB" id="A0A6P0GIJ4"/>
<dbReference type="PROSITE" id="PS50011">
    <property type="entry name" value="PROTEIN_KINASE_DOM"/>
    <property type="match status" value="1"/>
</dbReference>
<keyword evidence="9" id="KW-0812">Transmembrane</keyword>
<dbReference type="GO" id="GO:0004674">
    <property type="term" value="F:protein serine/threonine kinase activity"/>
    <property type="evidence" value="ECO:0007669"/>
    <property type="project" value="UniProtKB-KW"/>
</dbReference>
<organism evidence="11 12">
    <name type="scientific">Geodermatophilus normandii</name>
    <dbReference type="NCBI Taxonomy" id="1137989"/>
    <lineage>
        <taxon>Bacteria</taxon>
        <taxon>Bacillati</taxon>
        <taxon>Actinomycetota</taxon>
        <taxon>Actinomycetes</taxon>
        <taxon>Geodermatophilales</taxon>
        <taxon>Geodermatophilaceae</taxon>
        <taxon>Geodermatophilus</taxon>
    </lineage>
</organism>
<keyword evidence="4 7" id="KW-0547">Nucleotide-binding</keyword>
<feature type="compositionally biased region" description="Pro residues" evidence="8">
    <location>
        <begin position="375"/>
        <end position="397"/>
    </location>
</feature>
<dbReference type="InterPro" id="IPR017441">
    <property type="entry name" value="Protein_kinase_ATP_BS"/>
</dbReference>
<dbReference type="InterPro" id="IPR008271">
    <property type="entry name" value="Ser/Thr_kinase_AS"/>
</dbReference>
<feature type="transmembrane region" description="Helical" evidence="9">
    <location>
        <begin position="416"/>
        <end position="443"/>
    </location>
</feature>
<name>A0A6P0GIJ4_9ACTN</name>
<dbReference type="PROSITE" id="PS00107">
    <property type="entry name" value="PROTEIN_KINASE_ATP"/>
    <property type="match status" value="1"/>
</dbReference>
<evidence type="ECO:0000256" key="6">
    <source>
        <dbReference type="ARBA" id="ARBA00022840"/>
    </source>
</evidence>
<keyword evidence="2 11" id="KW-0723">Serine/threonine-protein kinase</keyword>
<feature type="region of interest" description="Disordered" evidence="8">
    <location>
        <begin position="275"/>
        <end position="311"/>
    </location>
</feature>
<dbReference type="PANTHER" id="PTHR43289:SF6">
    <property type="entry name" value="SERINE_THREONINE-PROTEIN KINASE NEKL-3"/>
    <property type="match status" value="1"/>
</dbReference>
<evidence type="ECO:0000313" key="11">
    <source>
        <dbReference type="EMBL" id="NEM07135.1"/>
    </source>
</evidence>
<evidence type="ECO:0000256" key="2">
    <source>
        <dbReference type="ARBA" id="ARBA00022527"/>
    </source>
</evidence>
<feature type="region of interest" description="Disordered" evidence="8">
    <location>
        <begin position="345"/>
        <end position="407"/>
    </location>
</feature>
<proteinExistence type="predicted"/>
<dbReference type="Pfam" id="PF00069">
    <property type="entry name" value="Pkinase"/>
    <property type="match status" value="1"/>
</dbReference>
<dbReference type="SMART" id="SM00220">
    <property type="entry name" value="S_TKc"/>
    <property type="match status" value="1"/>
</dbReference>
<reference evidence="11 12" key="1">
    <citation type="submission" date="2019-12" db="EMBL/GenBank/DDBJ databases">
        <title>WGS of CPCC 203550 I12A-02606.</title>
        <authorList>
            <person name="Jiang Z."/>
        </authorList>
    </citation>
    <scope>NUCLEOTIDE SEQUENCE [LARGE SCALE GENOMIC DNA]</scope>
    <source>
        <strain evidence="11 12">I12A-02606</strain>
    </source>
</reference>
<dbReference type="PANTHER" id="PTHR43289">
    <property type="entry name" value="MITOGEN-ACTIVATED PROTEIN KINASE KINASE KINASE 20-RELATED"/>
    <property type="match status" value="1"/>
</dbReference>
<keyword evidence="5 11" id="KW-0418">Kinase</keyword>
<dbReference type="InterPro" id="IPR000719">
    <property type="entry name" value="Prot_kinase_dom"/>
</dbReference>
<dbReference type="RefSeq" id="WP_163477267.1">
    <property type="nucleotide sequence ID" value="NZ_JAAGWE010000023.1"/>
</dbReference>
<accession>A0A6P0GIJ4</accession>
<evidence type="ECO:0000256" key="9">
    <source>
        <dbReference type="SAM" id="Phobius"/>
    </source>
</evidence>
<keyword evidence="6 7" id="KW-0067">ATP-binding</keyword>
<keyword evidence="9" id="KW-0472">Membrane</keyword>
<dbReference type="EMBL" id="JAAGWE010000023">
    <property type="protein sequence ID" value="NEM07135.1"/>
    <property type="molecule type" value="Genomic_DNA"/>
</dbReference>
<evidence type="ECO:0000259" key="10">
    <source>
        <dbReference type="PROSITE" id="PS50011"/>
    </source>
</evidence>
<evidence type="ECO:0000256" key="4">
    <source>
        <dbReference type="ARBA" id="ARBA00022741"/>
    </source>
</evidence>
<gene>
    <name evidence="11" type="ORF">GCU54_14070</name>
</gene>